<proteinExistence type="predicted"/>
<dbReference type="EMBL" id="LAZR01002188">
    <property type="protein sequence ID" value="KKN33325.1"/>
    <property type="molecule type" value="Genomic_DNA"/>
</dbReference>
<dbReference type="InterPro" id="IPR006558">
    <property type="entry name" value="LamG-like"/>
</dbReference>
<name>A0A0F9PNJ5_9ZZZZ</name>
<evidence type="ECO:0000256" key="1">
    <source>
        <dbReference type="ARBA" id="ARBA00022729"/>
    </source>
</evidence>
<dbReference type="InterPro" id="IPR013320">
    <property type="entry name" value="ConA-like_dom_sf"/>
</dbReference>
<gene>
    <name evidence="5" type="ORF">LCGC14_0804950</name>
</gene>
<feature type="non-terminal residue" evidence="5">
    <location>
        <position position="981"/>
    </location>
</feature>
<keyword evidence="2" id="KW-1015">Disulfide bond</keyword>
<protein>
    <recommendedName>
        <fullName evidence="4">LamG-like jellyroll fold domain-containing protein</fullName>
    </recommendedName>
</protein>
<evidence type="ECO:0000256" key="2">
    <source>
        <dbReference type="ARBA" id="ARBA00023157"/>
    </source>
</evidence>
<dbReference type="AlphaFoldDB" id="A0A0F9PNJ5"/>
<evidence type="ECO:0000256" key="3">
    <source>
        <dbReference type="SAM" id="MobiDB-lite"/>
    </source>
</evidence>
<feature type="compositionally biased region" description="Polar residues" evidence="3">
    <location>
        <begin position="188"/>
        <end position="202"/>
    </location>
</feature>
<comment type="caution">
    <text evidence="5">The sequence shown here is derived from an EMBL/GenBank/DDBJ whole genome shotgun (WGS) entry which is preliminary data.</text>
</comment>
<dbReference type="Gene3D" id="2.60.120.200">
    <property type="match status" value="1"/>
</dbReference>
<feature type="region of interest" description="Disordered" evidence="3">
    <location>
        <begin position="188"/>
        <end position="211"/>
    </location>
</feature>
<sequence length="981" mass="109384">MDMFNKKLKNRVITLFFLLFTILLPLILNLPLQFFSSRTKDKFDSEIDNPQSPFLSLNNPNGANYFSFYKNITIDYTKVAGSGNLSDFPFLLSILDSDLHDDAQTDGDDIAFAIANSWLDHEIELFDPTYSPTEAQLIAWIRIPSLSTSVNTVVSMYYGNSTMNSRQNPVSVWNNDYKAIWHMSDDPSGTINDSTSNDNDGTTFGGLDSSDQVSSKIGGGISLDGINDYILIPHSPSIDITGNQITLEAWINLAQVPHQYDAPVMVKAPSDNNERYMLGVDGGTSPARVNQRITASISGYRRYDIPIAPTPGMLYQDSWTHISVVYDGTLGVSERFFVYINGAPISAQYAAGTILSTSGNLNIGRRISTSRWLYGIIDELRISSVARSDNWFTTQFNNQNDPSNFYSIGLEQDIFHQAQIYAIDLYGKVIPNANISMYSNANLVQSGITTSDGSVLFTNITQAEYNFTVEIISDIGNHSEIVNKTTLLIDNTLPIIFLECNVSTNLFTITDVDGAPVDSGWVLVGNSTDTIQKCSVDINGSATFQWLNITPYQYNYSVYYQDDNYYPNIIELASGNITTPNSSIFMQSYLTTVNFTILSHSPVETVSGAKIKLRVNNTSGPSIVNLTTDQYGNVTLRWLNSTGINGNYSLQIEFFGAEKLFNTTAGAIPTVDELSFIVKNKSVYEFRIDINLLDFETELISLNPTLNIAIEWGSRLKLRALFNVTKAIGYEGLLGPKDADLMSYQVSLGGIPISSGEILKEEINEGRHSTFIETTGLESDTSYLIRILAQKSGYTIPSDLILQLNIFRNNLELNQSENDDSIQSIYWADNINMSVKPYGKKSETFTVKNNIFKNIDDEFDFSIPDIDHSWNLSEITFNIYNISWNAGAFDINISILDPYGSFYIFHPGNHPGWDFLLGQWTGITLNLDKKSPLNNNNFKYTIGGTFDNTVDIIAEALLIRDSINIQYSKFNVTNEIAVLTE</sequence>
<dbReference type="InterPro" id="IPR018765">
    <property type="entry name" value="DUF2341"/>
</dbReference>
<dbReference type="Pfam" id="PF13385">
    <property type="entry name" value="Laminin_G_3"/>
    <property type="match status" value="1"/>
</dbReference>
<dbReference type="SUPFAM" id="SSF49899">
    <property type="entry name" value="Concanavalin A-like lectins/glucanases"/>
    <property type="match status" value="1"/>
</dbReference>
<dbReference type="Pfam" id="PF10102">
    <property type="entry name" value="DUF2341"/>
    <property type="match status" value="1"/>
</dbReference>
<reference evidence="5" key="1">
    <citation type="journal article" date="2015" name="Nature">
        <title>Complex archaea that bridge the gap between prokaryotes and eukaryotes.</title>
        <authorList>
            <person name="Spang A."/>
            <person name="Saw J.H."/>
            <person name="Jorgensen S.L."/>
            <person name="Zaremba-Niedzwiedzka K."/>
            <person name="Martijn J."/>
            <person name="Lind A.E."/>
            <person name="van Eijk R."/>
            <person name="Schleper C."/>
            <person name="Guy L."/>
            <person name="Ettema T.J."/>
        </authorList>
    </citation>
    <scope>NUCLEOTIDE SEQUENCE</scope>
</reference>
<evidence type="ECO:0000259" key="4">
    <source>
        <dbReference type="SMART" id="SM00560"/>
    </source>
</evidence>
<organism evidence="5">
    <name type="scientific">marine sediment metagenome</name>
    <dbReference type="NCBI Taxonomy" id="412755"/>
    <lineage>
        <taxon>unclassified sequences</taxon>
        <taxon>metagenomes</taxon>
        <taxon>ecological metagenomes</taxon>
    </lineage>
</organism>
<dbReference type="SMART" id="SM00560">
    <property type="entry name" value="LamGL"/>
    <property type="match status" value="1"/>
</dbReference>
<evidence type="ECO:0000313" key="5">
    <source>
        <dbReference type="EMBL" id="KKN33325.1"/>
    </source>
</evidence>
<keyword evidence="1" id="KW-0732">Signal</keyword>
<feature type="domain" description="LamG-like jellyroll fold" evidence="4">
    <location>
        <begin position="243"/>
        <end position="390"/>
    </location>
</feature>
<accession>A0A0F9PNJ5</accession>